<dbReference type="Proteomes" id="UP000252519">
    <property type="component" value="Unassembled WGS sequence"/>
</dbReference>
<keyword evidence="1" id="KW-0378">Hydrolase</keyword>
<dbReference type="Pfam" id="PF07555">
    <property type="entry name" value="NAGidase"/>
    <property type="match status" value="1"/>
</dbReference>
<gene>
    <name evidence="5" type="ORF">ANCCAN_09367</name>
</gene>
<name>A0A368GNW4_ANCCA</name>
<feature type="region of interest" description="Disordered" evidence="3">
    <location>
        <begin position="1"/>
        <end position="25"/>
    </location>
</feature>
<sequence length="358" mass="41189">MHSESPTIAKNSSLQHNSRDFSSKGTRPEFICGVVEGFYGRPWTLEQRKHLFARLNHLNLNTYVYAPKDDLKHRPQWRIPYNEEEAEILKSLIESAKRNNINFVYSLSPGIDIVYSKTEERICIKSKLDQVRMLGCESFALLFDDIECEMNETDRQYFSSFVAAQVDVTNEVYEYLGRPQFFFCPTEYCESRAVPCLEESEYLLTLGKDLVKDVHILWTGRPVALKKEIAGLLMNPSCKYELNFVPFHTYADWNASDEDAPFIDLANDEEDGCTTDGSPRAARIYHPLRSLKKAIKLWVDEFNCASNRTVPPSVFSFHCSLFLNCLIVPKYGNFRLPRTDSRVDPPDSTCEPSLVVDR</sequence>
<evidence type="ECO:0000313" key="6">
    <source>
        <dbReference type="Proteomes" id="UP000252519"/>
    </source>
</evidence>
<feature type="domain" description="GH84" evidence="4">
    <location>
        <begin position="30"/>
        <end position="325"/>
    </location>
</feature>
<protein>
    <submittedName>
        <fullName evidence="5">Hyaluronoglucosaminidase</fullName>
    </submittedName>
</protein>
<accession>A0A368GNW4</accession>
<keyword evidence="2" id="KW-0326">Glycosidase</keyword>
<dbReference type="SUPFAM" id="SSF51445">
    <property type="entry name" value="(Trans)glycosidases"/>
    <property type="match status" value="1"/>
</dbReference>
<dbReference type="InterPro" id="IPR051822">
    <property type="entry name" value="Glycosyl_Hydrolase_84"/>
</dbReference>
<dbReference type="Gene3D" id="3.20.20.80">
    <property type="entry name" value="Glycosidases"/>
    <property type="match status" value="1"/>
</dbReference>
<dbReference type="GO" id="GO:0016231">
    <property type="term" value="F:beta-N-acetylglucosaminidase activity"/>
    <property type="evidence" value="ECO:0007669"/>
    <property type="project" value="TreeGrafter"/>
</dbReference>
<dbReference type="EMBL" id="JOJR01000124">
    <property type="protein sequence ID" value="RCN44617.1"/>
    <property type="molecule type" value="Genomic_DNA"/>
</dbReference>
<dbReference type="InterPro" id="IPR017853">
    <property type="entry name" value="GH"/>
</dbReference>
<evidence type="ECO:0000256" key="1">
    <source>
        <dbReference type="ARBA" id="ARBA00022801"/>
    </source>
</evidence>
<evidence type="ECO:0000256" key="3">
    <source>
        <dbReference type="SAM" id="MobiDB-lite"/>
    </source>
</evidence>
<dbReference type="OrthoDB" id="9975416at2759"/>
<comment type="caution">
    <text evidence="5">The sequence shown here is derived from an EMBL/GenBank/DDBJ whole genome shotgun (WGS) entry which is preliminary data.</text>
</comment>
<dbReference type="PROSITE" id="PS52009">
    <property type="entry name" value="GH84"/>
    <property type="match status" value="1"/>
</dbReference>
<dbReference type="STRING" id="29170.A0A368GNW4"/>
<keyword evidence="6" id="KW-1185">Reference proteome</keyword>
<feature type="compositionally biased region" description="Polar residues" evidence="3">
    <location>
        <begin position="1"/>
        <end position="16"/>
    </location>
</feature>
<dbReference type="GO" id="GO:0009100">
    <property type="term" value="P:glycoprotein metabolic process"/>
    <property type="evidence" value="ECO:0007669"/>
    <property type="project" value="TreeGrafter"/>
</dbReference>
<dbReference type="PANTHER" id="PTHR13170">
    <property type="entry name" value="O-GLCNACASE"/>
    <property type="match status" value="1"/>
</dbReference>
<reference evidence="5 6" key="1">
    <citation type="submission" date="2014-10" db="EMBL/GenBank/DDBJ databases">
        <title>Draft genome of the hookworm Ancylostoma caninum.</title>
        <authorList>
            <person name="Mitreva M."/>
        </authorList>
    </citation>
    <scope>NUCLEOTIDE SEQUENCE [LARGE SCALE GENOMIC DNA]</scope>
    <source>
        <strain evidence="5 6">Baltimore</strain>
    </source>
</reference>
<dbReference type="PANTHER" id="PTHR13170:SF16">
    <property type="entry name" value="PROTEIN O-GLCNACASE"/>
    <property type="match status" value="1"/>
</dbReference>
<evidence type="ECO:0000313" key="5">
    <source>
        <dbReference type="EMBL" id="RCN44617.1"/>
    </source>
</evidence>
<dbReference type="InterPro" id="IPR011496">
    <property type="entry name" value="O-GlcNAcase_cat"/>
</dbReference>
<organism evidence="5 6">
    <name type="scientific">Ancylostoma caninum</name>
    <name type="common">Dog hookworm</name>
    <dbReference type="NCBI Taxonomy" id="29170"/>
    <lineage>
        <taxon>Eukaryota</taxon>
        <taxon>Metazoa</taxon>
        <taxon>Ecdysozoa</taxon>
        <taxon>Nematoda</taxon>
        <taxon>Chromadorea</taxon>
        <taxon>Rhabditida</taxon>
        <taxon>Rhabditina</taxon>
        <taxon>Rhabditomorpha</taxon>
        <taxon>Strongyloidea</taxon>
        <taxon>Ancylostomatidae</taxon>
        <taxon>Ancylostomatinae</taxon>
        <taxon>Ancylostoma</taxon>
    </lineage>
</organism>
<evidence type="ECO:0000256" key="2">
    <source>
        <dbReference type="ARBA" id="ARBA00023295"/>
    </source>
</evidence>
<evidence type="ECO:0000259" key="4">
    <source>
        <dbReference type="PROSITE" id="PS52009"/>
    </source>
</evidence>
<dbReference type="AlphaFoldDB" id="A0A368GNW4"/>
<proteinExistence type="predicted"/>